<dbReference type="EMBL" id="QGDQ01000023">
    <property type="protein sequence ID" value="PWJ50239.1"/>
    <property type="molecule type" value="Genomic_DNA"/>
</dbReference>
<comment type="caution">
    <text evidence="3">The sequence shown here is derived from an EMBL/GenBank/DDBJ whole genome shotgun (WGS) entry which is preliminary data.</text>
</comment>
<evidence type="ECO:0000256" key="1">
    <source>
        <dbReference type="SAM" id="MobiDB-lite"/>
    </source>
</evidence>
<dbReference type="Proteomes" id="UP000245469">
    <property type="component" value="Unassembled WGS sequence"/>
</dbReference>
<organism evidence="3 4">
    <name type="scientific">Quadrisphaera granulorum</name>
    <dbReference type="NCBI Taxonomy" id="317664"/>
    <lineage>
        <taxon>Bacteria</taxon>
        <taxon>Bacillati</taxon>
        <taxon>Actinomycetota</taxon>
        <taxon>Actinomycetes</taxon>
        <taxon>Kineosporiales</taxon>
        <taxon>Kineosporiaceae</taxon>
        <taxon>Quadrisphaera</taxon>
    </lineage>
</organism>
<evidence type="ECO:0000259" key="2">
    <source>
        <dbReference type="Pfam" id="PF07179"/>
    </source>
</evidence>
<gene>
    <name evidence="3" type="ORF">BXY45_12349</name>
</gene>
<evidence type="ECO:0000313" key="3">
    <source>
        <dbReference type="EMBL" id="PWJ50239.1"/>
    </source>
</evidence>
<reference evidence="3 4" key="1">
    <citation type="submission" date="2018-03" db="EMBL/GenBank/DDBJ databases">
        <title>Genomic Encyclopedia of Archaeal and Bacterial Type Strains, Phase II (KMG-II): from individual species to whole genera.</title>
        <authorList>
            <person name="Goeker M."/>
        </authorList>
    </citation>
    <scope>NUCLEOTIDE SEQUENCE [LARGE SCALE GENOMIC DNA]</scope>
    <source>
        <strain evidence="3 4">DSM 44889</strain>
    </source>
</reference>
<sequence>MGASHPPHGGLHLPGRHGDAHGDSAGTPWTGRTLTDSPFAGDDGAVASAVAALLDAARVSGEPVDVAALVAALPGARLFVPVTAVSAGTDEATGGDLGADMAIPTLRSPDGRDALPVFTGVAALTAWNAKARPVPVEARRAAVSAVQEGQQLLVLDPGVEGPAGSVVVPRPALWALAKGEPWTPSPRDPDVVAAVAGLADGLEGVVEVTAEPGAGAGAGGELRVVVHLVAGAGDRADRARSAVAQRLGQHELLAERVDSVELVVRELPRALLVVRPREGGMLRRWAVHPVGATPGQPARTTTAHRSEAAARAAAAQWCEEDGGHEPRAGDERCRWCGA</sequence>
<feature type="domain" description="SseB protein N-terminal" evidence="2">
    <location>
        <begin position="51"/>
        <end position="174"/>
    </location>
</feature>
<proteinExistence type="predicted"/>
<feature type="region of interest" description="Disordered" evidence="1">
    <location>
        <begin position="1"/>
        <end position="36"/>
    </location>
</feature>
<dbReference type="RefSeq" id="WP_245961881.1">
    <property type="nucleotide sequence ID" value="NZ_QGDQ01000023.1"/>
</dbReference>
<protein>
    <submittedName>
        <fullName evidence="3">Type III secretion system (T3SS) SseB-like protein</fullName>
    </submittedName>
</protein>
<feature type="compositionally biased region" description="Low complexity" evidence="1">
    <location>
        <begin position="1"/>
        <end position="13"/>
    </location>
</feature>
<accession>A0A315ZYC4</accession>
<keyword evidence="4" id="KW-1185">Reference proteome</keyword>
<dbReference type="Pfam" id="PF07179">
    <property type="entry name" value="SseB"/>
    <property type="match status" value="1"/>
</dbReference>
<dbReference type="AlphaFoldDB" id="A0A315ZYC4"/>
<evidence type="ECO:0000313" key="4">
    <source>
        <dbReference type="Proteomes" id="UP000245469"/>
    </source>
</evidence>
<name>A0A315ZYC4_9ACTN</name>
<dbReference type="InterPro" id="IPR009839">
    <property type="entry name" value="SseB_N"/>
</dbReference>